<keyword evidence="2 3" id="KW-0040">ANK repeat</keyword>
<dbReference type="SMART" id="SM00248">
    <property type="entry name" value="ANK"/>
    <property type="match status" value="12"/>
</dbReference>
<proteinExistence type="predicted"/>
<dbReference type="Pfam" id="PF24883">
    <property type="entry name" value="NPHP3_N"/>
    <property type="match status" value="1"/>
</dbReference>
<accession>A0A9P7KPG9</accession>
<dbReference type="PROSITE" id="PS50297">
    <property type="entry name" value="ANK_REP_REGION"/>
    <property type="match status" value="6"/>
</dbReference>
<evidence type="ECO:0000256" key="2">
    <source>
        <dbReference type="ARBA" id="ARBA00023043"/>
    </source>
</evidence>
<evidence type="ECO:0000256" key="4">
    <source>
        <dbReference type="SAM" id="Coils"/>
    </source>
</evidence>
<organism evidence="7 8">
    <name type="scientific">Fusarium avenaceum</name>
    <dbReference type="NCBI Taxonomy" id="40199"/>
    <lineage>
        <taxon>Eukaryota</taxon>
        <taxon>Fungi</taxon>
        <taxon>Dikarya</taxon>
        <taxon>Ascomycota</taxon>
        <taxon>Pezizomycotina</taxon>
        <taxon>Sordariomycetes</taxon>
        <taxon>Hypocreomycetidae</taxon>
        <taxon>Hypocreales</taxon>
        <taxon>Nectriaceae</taxon>
        <taxon>Fusarium</taxon>
        <taxon>Fusarium tricinctum species complex</taxon>
    </lineage>
</organism>
<keyword evidence="4" id="KW-0175">Coiled coil</keyword>
<feature type="repeat" description="ANK" evidence="3">
    <location>
        <begin position="1074"/>
        <end position="1106"/>
    </location>
</feature>
<name>A0A9P7KPG9_9HYPO</name>
<dbReference type="GO" id="GO:0005737">
    <property type="term" value="C:cytoplasm"/>
    <property type="evidence" value="ECO:0007669"/>
    <property type="project" value="TreeGrafter"/>
</dbReference>
<dbReference type="PANTHER" id="PTHR23206:SF7">
    <property type="entry name" value="PROTEIN KINASE DOMAIN-CONTAINING PROTEIN"/>
    <property type="match status" value="1"/>
</dbReference>
<dbReference type="Proteomes" id="UP000782241">
    <property type="component" value="Unassembled WGS sequence"/>
</dbReference>
<protein>
    <recommendedName>
        <fullName evidence="9">NACHT-NTPase and P-loop NTPases N-terminal domain-containing protein</fullName>
    </recommendedName>
</protein>
<feature type="repeat" description="ANK" evidence="3">
    <location>
        <begin position="802"/>
        <end position="835"/>
    </location>
</feature>
<keyword evidence="1" id="KW-0677">Repeat</keyword>
<feature type="repeat" description="ANK" evidence="3">
    <location>
        <begin position="1107"/>
        <end position="1139"/>
    </location>
</feature>
<dbReference type="Gene3D" id="1.25.40.20">
    <property type="entry name" value="Ankyrin repeat-containing domain"/>
    <property type="match status" value="2"/>
</dbReference>
<feature type="domain" description="NACHT-NTPase and P-loop NTPases N-terminal" evidence="5">
    <location>
        <begin position="7"/>
        <end position="137"/>
    </location>
</feature>
<dbReference type="Pfam" id="PF12796">
    <property type="entry name" value="Ank_2"/>
    <property type="match status" value="4"/>
</dbReference>
<dbReference type="PANTHER" id="PTHR23206">
    <property type="entry name" value="MASK PROTEIN"/>
    <property type="match status" value="1"/>
</dbReference>
<feature type="domain" description="Nephrocystin 3-like N-terminal" evidence="6">
    <location>
        <begin position="262"/>
        <end position="430"/>
    </location>
</feature>
<dbReference type="PRINTS" id="PR01415">
    <property type="entry name" value="ANKYRIN"/>
</dbReference>
<feature type="repeat" description="ANK" evidence="3">
    <location>
        <begin position="1007"/>
        <end position="1039"/>
    </location>
</feature>
<dbReference type="PROSITE" id="PS50088">
    <property type="entry name" value="ANK_REPEAT"/>
    <property type="match status" value="8"/>
</dbReference>
<dbReference type="EMBL" id="JAGPUO010000008">
    <property type="protein sequence ID" value="KAG5660866.1"/>
    <property type="molecule type" value="Genomic_DNA"/>
</dbReference>
<evidence type="ECO:0008006" key="9">
    <source>
        <dbReference type="Google" id="ProtNLM"/>
    </source>
</evidence>
<dbReference type="SUPFAM" id="SSF52540">
    <property type="entry name" value="P-loop containing nucleoside triphosphate hydrolases"/>
    <property type="match status" value="1"/>
</dbReference>
<feature type="repeat" description="ANK" evidence="3">
    <location>
        <begin position="769"/>
        <end position="801"/>
    </location>
</feature>
<evidence type="ECO:0000313" key="8">
    <source>
        <dbReference type="Proteomes" id="UP000782241"/>
    </source>
</evidence>
<evidence type="ECO:0000259" key="5">
    <source>
        <dbReference type="Pfam" id="PF17107"/>
    </source>
</evidence>
<gene>
    <name evidence="7" type="ORF">KAF25_002509</name>
</gene>
<dbReference type="InterPro" id="IPR027417">
    <property type="entry name" value="P-loop_NTPase"/>
</dbReference>
<dbReference type="InterPro" id="IPR051631">
    <property type="entry name" value="Ankyrin-KH/SAM_domain"/>
</dbReference>
<dbReference type="InterPro" id="IPR002110">
    <property type="entry name" value="Ankyrin_rpt"/>
</dbReference>
<evidence type="ECO:0000256" key="1">
    <source>
        <dbReference type="ARBA" id="ARBA00022737"/>
    </source>
</evidence>
<dbReference type="SUPFAM" id="SSF48403">
    <property type="entry name" value="Ankyrin repeat"/>
    <property type="match status" value="2"/>
</dbReference>
<reference evidence="7" key="1">
    <citation type="submission" date="2021-04" db="EMBL/GenBank/DDBJ databases">
        <title>Draft genome of Fusarium avenaceum strain F156N33, isolated from an atmospheric sample in Virginia.</title>
        <authorList>
            <person name="Yang S."/>
            <person name="Vinatzer B.A."/>
            <person name="Coleman J."/>
        </authorList>
    </citation>
    <scope>NUCLEOTIDE SEQUENCE</scope>
    <source>
        <strain evidence="7">F156N33</strain>
    </source>
</reference>
<dbReference type="InterPro" id="IPR036770">
    <property type="entry name" value="Ankyrin_rpt-contain_sf"/>
</dbReference>
<dbReference type="Gene3D" id="3.40.50.300">
    <property type="entry name" value="P-loop containing nucleotide triphosphate hydrolases"/>
    <property type="match status" value="1"/>
</dbReference>
<feature type="coiled-coil region" evidence="4">
    <location>
        <begin position="72"/>
        <end position="99"/>
    </location>
</feature>
<evidence type="ECO:0000259" key="6">
    <source>
        <dbReference type="Pfam" id="PF24883"/>
    </source>
</evidence>
<sequence length="1415" mass="160683">MDPLSIIAGIIAIVDSILSTYSAIREIKGLPKAFEEVERSLPLVKETLEIAQRQLYSSTPSDAEKRAIEPAFKTCESKLDKLNKILSNIQKQKKEDNGEAQDWSSLAKFYHKVVAPMGKAHRVETLMTAIMNSLKALAIHQMFKAATQPQIEKLEEAIKALSRVEPSIPDSEFERNWSTVNQTNSDNAKGFVSLEGIMRNNVGTNVWQSDQQMNFAYHIHQSTASLSDTGPTIPQWLESINTPLHFDEKLHNLLRIAKTSPGSGRWFLKMPALSDWIDGDSKRLLAYGHAGAGKSVLTSILIDHLQNLHNRFYSDHHVACLYVYFDYKKQKTQTLINILSSLLIQLLRCSHKVSQEVQDRFDEWSQKGVLPKDGEYVNMITSQAMGFRRIYIIVDALDQCCSDPSTNTLYEFLDICCSFPRTFHSLFTTRTGLYFQSLRPDHELEIKAHPDDISAYLDNFIYSRQVMRSVVNQGHLRNPSFHEHLLNGIISGSDGLFLLAHLHIANLASAHTLEDFEYTLDNLSGDLTQIYKAAMERIEMQDDKQRNTAIMLLSWITFAKRPLTIAEATQALYIQNASRELNMSGYVTPKFTLSREAEWTLTSVCAGMVVGVVERKTTVLHFAHRTAKAYLKKNLLIESRDTYSLMTEVCLRCLIDTPIHPAKENTTAQNTSEHFVKNYPFFHYAANNWGWHMTDKLQGSVYQLAWKFLSENEHKDKLDHAISAMEDTKISQEQQVTGLHIASFFGLTNLAQKAVSLQKPLNINSRTARDETPLHWAVRHGHREFVELLISQQADLRVQNEENMTPLHIAIGKDDSDMIYLLLSTNRADLELADTNGYTPLIVAVKKGNTKLVHKLLHLGAGTESEDSHGWTAMRWAAQLGYKMIIEMLVRYKASVSSPTKDGWTLLRWAASEGRSDIITFLSRMNVNLDEPDKDGKTALQWAVKYQCSMATWVLLQAKVNVNKRDNTGMTALHAAAETFHRSVKDNDVLWLLLANGAKVNAQTKTFGLTPLHIAASEGSESAIWLLLSKGADPSKLDVNNRTALHCAVAGDHIQAAQLLLWKAAGLVNAVDHEKRTVLHYAASQGNAAMVEMLLELDADINARDRNGQTALHITVLQSHEDIAIFLVRKGADLEISCKRNRKRALAHGQQLIFIPHIITSSRDAHLGTVGDLWLTLERRSENVFNLRNKKGGCRIEPPFIPVIPEDSPESRPKTGPIRIRLSRYFVDADRVLRAVDGEDWEEECHDPRLTDRWWNDDPEYIPGRPNSLLFNLDEYLLSRHPLPTFRNRFEVLPQEIKDRILYFLPSKLPLACTYLLDQSYWYTVFLQVPFLWDLDLAMVQAKFDGQDIAKQYDWEKLTRQVLTPIDVVDTDVQPPLPGSYARVGSMVPHGLRNRRRIWQIVEEMYPNDVRMDEN</sequence>
<feature type="repeat" description="ANK" evidence="3">
    <location>
        <begin position="968"/>
        <end position="1005"/>
    </location>
</feature>
<dbReference type="InterPro" id="IPR056884">
    <property type="entry name" value="NPHP3-like_N"/>
</dbReference>
<feature type="repeat" description="ANK" evidence="3">
    <location>
        <begin position="836"/>
        <end position="868"/>
    </location>
</feature>
<comment type="caution">
    <text evidence="7">The sequence shown here is derived from an EMBL/GenBank/DDBJ whole genome shotgun (WGS) entry which is preliminary data.</text>
</comment>
<keyword evidence="8" id="KW-1185">Reference proteome</keyword>
<evidence type="ECO:0000313" key="7">
    <source>
        <dbReference type="EMBL" id="KAG5660866.1"/>
    </source>
</evidence>
<dbReference type="InterPro" id="IPR031352">
    <property type="entry name" value="SesA"/>
</dbReference>
<dbReference type="Pfam" id="PF17107">
    <property type="entry name" value="SesA"/>
    <property type="match status" value="1"/>
</dbReference>
<feature type="repeat" description="ANK" evidence="3">
    <location>
        <begin position="902"/>
        <end position="934"/>
    </location>
</feature>
<evidence type="ECO:0000256" key="3">
    <source>
        <dbReference type="PROSITE-ProRule" id="PRU00023"/>
    </source>
</evidence>